<organism evidence="1 2">
    <name type="scientific">Mycobacterium leprae</name>
    <dbReference type="NCBI Taxonomy" id="1769"/>
    <lineage>
        <taxon>Bacteria</taxon>
        <taxon>Bacillati</taxon>
        <taxon>Actinomycetota</taxon>
        <taxon>Actinomycetes</taxon>
        <taxon>Mycobacteriales</taxon>
        <taxon>Mycobacteriaceae</taxon>
        <taxon>Mycobacterium</taxon>
    </lineage>
</organism>
<dbReference type="RefSeq" id="WP_049769874.1">
    <property type="nucleotide sequence ID" value="NZ_CP029543.1"/>
</dbReference>
<gene>
    <name evidence="1" type="ORF">DIJ64_12715</name>
</gene>
<name>A0AAD0P8P3_MYCLR</name>
<evidence type="ECO:0000313" key="2">
    <source>
        <dbReference type="Proteomes" id="UP000249682"/>
    </source>
</evidence>
<accession>A0AAD0P8P3</accession>
<evidence type="ECO:0000313" key="1">
    <source>
        <dbReference type="EMBL" id="AWV48609.1"/>
    </source>
</evidence>
<reference evidence="1 2" key="1">
    <citation type="submission" date="2018-05" db="EMBL/GenBank/DDBJ databases">
        <title>Evolution of small genomes with special reference to Mycobacterium leprae.</title>
        <authorList>
            <person name="Mohanty P.S."/>
            <person name="Bansal A.K."/>
            <person name="Gupta U.D."/>
            <person name="Naaz F."/>
            <person name="Dwivedi V.D."/>
            <person name="Singh H."/>
            <person name="Gupta G."/>
            <person name="Sharma S."/>
            <person name="Arora M."/>
        </authorList>
    </citation>
    <scope>NUCLEOTIDE SEQUENCE [LARGE SCALE GENOMIC DNA]</scope>
    <source>
        <strain evidence="1 2">MRHRU-235-G</strain>
    </source>
</reference>
<dbReference type="Proteomes" id="UP000249682">
    <property type="component" value="Chromosome"/>
</dbReference>
<proteinExistence type="predicted"/>
<protein>
    <submittedName>
        <fullName evidence="1">Uncharacterized protein</fullName>
    </submittedName>
</protein>
<dbReference type="AlphaFoldDB" id="A0AAD0P8P3"/>
<dbReference type="EMBL" id="CP029543">
    <property type="protein sequence ID" value="AWV48609.1"/>
    <property type="molecule type" value="Genomic_DNA"/>
</dbReference>
<sequence length="102" mass="11454">MTRPAAEIVAEAVETVITAWDTAAWVGLRDRRLYVATNQCVCPSPLQTLRYSFNGTMERLVRKVEQGRCPGYDFSDRAIKYDIAATLASRVRRGRPKGFVTS</sequence>